<dbReference type="GO" id="GO:0020037">
    <property type="term" value="F:heme binding"/>
    <property type="evidence" value="ECO:0007669"/>
    <property type="project" value="InterPro"/>
</dbReference>
<reference evidence="9 10" key="1">
    <citation type="submission" date="2013-01" db="EMBL/GenBank/DDBJ databases">
        <authorList>
            <person name="Bench S."/>
        </authorList>
    </citation>
    <scope>NUCLEOTIDE SEQUENCE [LARGE SCALE GENOMIC DNA]</scope>
    <source>
        <strain evidence="9 10">WH 0005</strain>
    </source>
</reference>
<proteinExistence type="inferred from homology"/>
<dbReference type="InterPro" id="IPR036396">
    <property type="entry name" value="Cyt_P450_sf"/>
</dbReference>
<dbReference type="GO" id="GO:0016125">
    <property type="term" value="P:sterol metabolic process"/>
    <property type="evidence" value="ECO:0007669"/>
    <property type="project" value="TreeGrafter"/>
</dbReference>
<accession>T2IYX2</accession>
<evidence type="ECO:0000256" key="1">
    <source>
        <dbReference type="ARBA" id="ARBA00010617"/>
    </source>
</evidence>
<comment type="similarity">
    <text evidence="1 8">Belongs to the cytochrome P450 family.</text>
</comment>
<keyword evidence="5 7" id="KW-0408">Iron</keyword>
<comment type="caution">
    <text evidence="9">The sequence shown here is derived from an EMBL/GenBank/DDBJ whole genome shotgun (WGS) entry which is preliminary data.</text>
</comment>
<dbReference type="PANTHER" id="PTHR24286">
    <property type="entry name" value="CYTOCHROME P450 26"/>
    <property type="match status" value="1"/>
</dbReference>
<sequence length="433" mass="49761">MNQKIPPGTFGLPLIGENISFFTNPNFTEEKHKKYGDIFKTNVLGNKTIFIRGIEANKFVLQNEDKYFQAFLPVNLELLFGKTSVSAQTGERHLELRKILYPLFQKQSLETYLNEINIIIEEYLEKWQKRETFAWYTEFRSLTFDIVAKIIIGLDKANQSEFGKLIKSWEDGIFAIPLKLPWTKLGMALKSRATLLEYLQKEIASRLQKTSLGTDILGYLIQAHQKGLLSSEEVGDQTLNLLFAGYSSLTSSLTSACLLLAENPSVFQKLKQEINSLKFNRIESIEQLDKLVYLEQVTLEILRYLPAVGVGFRQIIGDCEFQGYQLQKGWNLIYQIGLTHRFSGLFDKEDQFIPERFKESQKIPYGSFIPFGGGIRECIGKALAILEIKLIIAKLTQYQWLLVPEQNLDFTLFPTPHPKDELIVKFTKINNEN</sequence>
<dbReference type="InterPro" id="IPR002401">
    <property type="entry name" value="Cyt_P450_E_grp-I"/>
</dbReference>
<evidence type="ECO:0000256" key="2">
    <source>
        <dbReference type="ARBA" id="ARBA00022617"/>
    </source>
</evidence>
<evidence type="ECO:0000256" key="5">
    <source>
        <dbReference type="ARBA" id="ARBA00023004"/>
    </source>
</evidence>
<reference evidence="9 10" key="2">
    <citation type="submission" date="2013-09" db="EMBL/GenBank/DDBJ databases">
        <title>Whole genome comparison of six Crocosphaera watsonii strains with differing phenotypes.</title>
        <authorList>
            <person name="Bench S.R."/>
            <person name="Heller P."/>
            <person name="Frank I."/>
            <person name="Arciniega M."/>
            <person name="Shilova I.N."/>
            <person name="Zehr J.P."/>
        </authorList>
    </citation>
    <scope>NUCLEOTIDE SEQUENCE [LARGE SCALE GENOMIC DNA]</scope>
    <source>
        <strain evidence="9 10">WH 0005</strain>
    </source>
</reference>
<protein>
    <submittedName>
        <fullName evidence="9">Cytochrome P450</fullName>
    </submittedName>
</protein>
<dbReference type="PRINTS" id="PR00385">
    <property type="entry name" value="P450"/>
</dbReference>
<dbReference type="Gene3D" id="1.10.630.10">
    <property type="entry name" value="Cytochrome P450"/>
    <property type="match status" value="1"/>
</dbReference>
<dbReference type="EMBL" id="CAQL01000937">
    <property type="protein sequence ID" value="CCQ57987.1"/>
    <property type="molecule type" value="Genomic_DNA"/>
</dbReference>
<evidence type="ECO:0000256" key="3">
    <source>
        <dbReference type="ARBA" id="ARBA00022723"/>
    </source>
</evidence>
<dbReference type="AlphaFoldDB" id="T2IYX2"/>
<dbReference type="GO" id="GO:0016705">
    <property type="term" value="F:oxidoreductase activity, acting on paired donors, with incorporation or reduction of molecular oxygen"/>
    <property type="evidence" value="ECO:0007669"/>
    <property type="project" value="InterPro"/>
</dbReference>
<feature type="binding site" description="axial binding residue" evidence="7">
    <location>
        <position position="378"/>
    </location>
    <ligand>
        <name>heme</name>
        <dbReference type="ChEBI" id="CHEBI:30413"/>
    </ligand>
    <ligandPart>
        <name>Fe</name>
        <dbReference type="ChEBI" id="CHEBI:18248"/>
    </ligandPart>
</feature>
<dbReference type="Pfam" id="PF00067">
    <property type="entry name" value="p450"/>
    <property type="match status" value="1"/>
</dbReference>
<dbReference type="RefSeq" id="WP_021833718.1">
    <property type="nucleotide sequence ID" value="NZ_CAQL01000937.1"/>
</dbReference>
<dbReference type="InterPro" id="IPR017972">
    <property type="entry name" value="Cyt_P450_CS"/>
</dbReference>
<evidence type="ECO:0000256" key="4">
    <source>
        <dbReference type="ARBA" id="ARBA00023002"/>
    </source>
</evidence>
<dbReference type="SUPFAM" id="SSF48264">
    <property type="entry name" value="Cytochrome P450"/>
    <property type="match status" value="1"/>
</dbReference>
<gene>
    <name evidence="9" type="ORF">CWATWH0005_5594</name>
</gene>
<evidence type="ECO:0000313" key="10">
    <source>
        <dbReference type="Proteomes" id="UP000017981"/>
    </source>
</evidence>
<keyword evidence="4 8" id="KW-0560">Oxidoreductase</keyword>
<evidence type="ECO:0000256" key="6">
    <source>
        <dbReference type="ARBA" id="ARBA00023033"/>
    </source>
</evidence>
<dbReference type="PANTHER" id="PTHR24286:SF384">
    <property type="entry name" value="P450, PUTATIVE (EUROFUNG)-RELATED"/>
    <property type="match status" value="1"/>
</dbReference>
<keyword evidence="3 7" id="KW-0479">Metal-binding</keyword>
<name>T2IYX2_CROWT</name>
<evidence type="ECO:0000256" key="7">
    <source>
        <dbReference type="PIRSR" id="PIRSR602401-1"/>
    </source>
</evidence>
<keyword evidence="2 7" id="KW-0349">Heme</keyword>
<evidence type="ECO:0000313" key="9">
    <source>
        <dbReference type="EMBL" id="CCQ57987.1"/>
    </source>
</evidence>
<organism evidence="9 10">
    <name type="scientific">Crocosphaera watsonii WH 0005</name>
    <dbReference type="NCBI Taxonomy" id="423472"/>
    <lineage>
        <taxon>Bacteria</taxon>
        <taxon>Bacillati</taxon>
        <taxon>Cyanobacteriota</taxon>
        <taxon>Cyanophyceae</taxon>
        <taxon>Oscillatoriophycideae</taxon>
        <taxon>Chroococcales</taxon>
        <taxon>Aphanothecaceae</taxon>
        <taxon>Crocosphaera</taxon>
    </lineage>
</organism>
<dbReference type="Proteomes" id="UP000017981">
    <property type="component" value="Unassembled WGS sequence"/>
</dbReference>
<comment type="cofactor">
    <cofactor evidence="7">
        <name>heme</name>
        <dbReference type="ChEBI" id="CHEBI:30413"/>
    </cofactor>
</comment>
<dbReference type="GO" id="GO:0005506">
    <property type="term" value="F:iron ion binding"/>
    <property type="evidence" value="ECO:0007669"/>
    <property type="project" value="InterPro"/>
</dbReference>
<dbReference type="PRINTS" id="PR00463">
    <property type="entry name" value="EP450I"/>
</dbReference>
<keyword evidence="6 8" id="KW-0503">Monooxygenase</keyword>
<dbReference type="InterPro" id="IPR001128">
    <property type="entry name" value="Cyt_P450"/>
</dbReference>
<dbReference type="PROSITE" id="PS00086">
    <property type="entry name" value="CYTOCHROME_P450"/>
    <property type="match status" value="1"/>
</dbReference>
<dbReference type="GO" id="GO:0004497">
    <property type="term" value="F:monooxygenase activity"/>
    <property type="evidence" value="ECO:0007669"/>
    <property type="project" value="UniProtKB-KW"/>
</dbReference>
<evidence type="ECO:0000256" key="8">
    <source>
        <dbReference type="RuleBase" id="RU000461"/>
    </source>
</evidence>